<gene>
    <name evidence="12" type="primary">waaA_2</name>
    <name evidence="12" type="ORF">XINFAN_02258</name>
</gene>
<evidence type="ECO:0000313" key="13">
    <source>
        <dbReference type="Proteomes" id="UP000277498"/>
    </source>
</evidence>
<keyword evidence="12" id="KW-0328">Glycosyltransferase</keyword>
<evidence type="ECO:0000256" key="5">
    <source>
        <dbReference type="ARBA" id="ARBA00022679"/>
    </source>
</evidence>
<dbReference type="Proteomes" id="UP000277498">
    <property type="component" value="Unassembled WGS sequence"/>
</dbReference>
<evidence type="ECO:0000256" key="8">
    <source>
        <dbReference type="PIRSR" id="PIRSR639901-1"/>
    </source>
</evidence>
<keyword evidence="10" id="KW-0472">Membrane</keyword>
<reference evidence="12 13" key="1">
    <citation type="submission" date="2018-11" db="EMBL/GenBank/DDBJ databases">
        <authorList>
            <person name="Criscuolo A."/>
        </authorList>
    </citation>
    <scope>NUCLEOTIDE SEQUENCE [LARGE SCALE GENOMIC DNA]</scope>
    <source>
        <strain evidence="12">ACIP111625</strain>
    </source>
</reference>
<evidence type="ECO:0000256" key="4">
    <source>
        <dbReference type="ARBA" id="ARBA00019077"/>
    </source>
</evidence>
<dbReference type="AlphaFoldDB" id="A0A3P5XGC9"/>
<accession>A0A3P5XGC9</accession>
<protein>
    <recommendedName>
        <fullName evidence="4 10">3-deoxy-D-manno-octulosonic acid transferase</fullName>
        <shortName evidence="10">Kdo transferase</shortName>
        <ecNumber evidence="3 10">2.4.99.12</ecNumber>
    </recommendedName>
    <alternativeName>
        <fullName evidence="6 10">Lipid IV(A) 3-deoxy-D-manno-octulosonic acid transferase</fullName>
    </alternativeName>
</protein>
<dbReference type="GO" id="GO:0009245">
    <property type="term" value="P:lipid A biosynthetic process"/>
    <property type="evidence" value="ECO:0007669"/>
    <property type="project" value="TreeGrafter"/>
</dbReference>
<dbReference type="GO" id="GO:0009244">
    <property type="term" value="P:lipopolysaccharide core region biosynthetic process"/>
    <property type="evidence" value="ECO:0007669"/>
    <property type="project" value="UniProtKB-UniRule"/>
</dbReference>
<comment type="pathway">
    <text evidence="2 10">Bacterial outer membrane biogenesis; LPS core biosynthesis.</text>
</comment>
<evidence type="ECO:0000313" key="12">
    <source>
        <dbReference type="EMBL" id="VDC29211.1"/>
    </source>
</evidence>
<dbReference type="Gene3D" id="3.40.50.2000">
    <property type="entry name" value="Glycogen Phosphorylase B"/>
    <property type="match status" value="1"/>
</dbReference>
<keyword evidence="13" id="KW-1185">Reference proteome</keyword>
<proteinExistence type="inferred from homology"/>
<comment type="subcellular location">
    <subcellularLocation>
        <location evidence="10">Cell membrane</location>
    </subcellularLocation>
</comment>
<keyword evidence="10" id="KW-1003">Cell membrane</keyword>
<evidence type="ECO:0000256" key="9">
    <source>
        <dbReference type="PIRSR" id="PIRSR639901-2"/>
    </source>
</evidence>
<dbReference type="GO" id="GO:0043842">
    <property type="term" value="F:Kdo transferase activity"/>
    <property type="evidence" value="ECO:0007669"/>
    <property type="project" value="UniProtKB-EC"/>
</dbReference>
<dbReference type="UniPathway" id="UPA00958"/>
<dbReference type="InterPro" id="IPR038107">
    <property type="entry name" value="Glycos_transf_N_sf"/>
</dbReference>
<name>A0A3P5XGC9_9RHOB</name>
<dbReference type="InterPro" id="IPR007507">
    <property type="entry name" value="Glycos_transf_N"/>
</dbReference>
<dbReference type="RefSeq" id="WP_160144603.1">
    <property type="nucleotide sequence ID" value="NZ_UXAW01000071.1"/>
</dbReference>
<evidence type="ECO:0000256" key="3">
    <source>
        <dbReference type="ARBA" id="ARBA00012621"/>
    </source>
</evidence>
<evidence type="ECO:0000256" key="7">
    <source>
        <dbReference type="ARBA" id="ARBA00049183"/>
    </source>
</evidence>
<keyword evidence="5 10" id="KW-0808">Transferase</keyword>
<dbReference type="OrthoDB" id="9789797at2"/>
<dbReference type="PANTHER" id="PTHR42755">
    <property type="entry name" value="3-DEOXY-MANNO-OCTULOSONATE CYTIDYLYLTRANSFERASE"/>
    <property type="match status" value="1"/>
</dbReference>
<sequence length="418" mass="45312">MSAPKGWQLRLWLGLRPLLQPVMRRVLERRLARGKEDPARVGEKRGEATLPRPPGRLVWLHAVGLGEVLALRPLIAQMRAEAPDLHFLITSTARSSARVIGANLPPGCVHQFLPLDGPDFVARFLDHWRPALSVWSEQDLWPGVIHDTALRGIPLAWVNARMNAESHRKRARARGLYRDTLARFALISAQDEATARHLRDLGARAVQVDGSLKPAAEPLGADPAELARARAALAGRKVWVAASTHAADEAVVIQAQAALAQDDPARLMILAPRLPDRADQIAAALTAAGLRFARRSRGEFPGPDAQVWLADSFGELGLWYRLGETAFIGGSFGSLGGHNPWEAVCLGLPVLHGPDTRNFAADYAGLHEAGLARLITPGEAANALRAPATDIRTRARALVEAARARLRPLARDLLALTT</sequence>
<feature type="active site" description="Proton acceptor" evidence="8">
    <location>
        <position position="67"/>
    </location>
</feature>
<evidence type="ECO:0000256" key="10">
    <source>
        <dbReference type="RuleBase" id="RU365103"/>
    </source>
</evidence>
<comment type="function">
    <text evidence="1 10">Involved in lipopolysaccharide (LPS) biosynthesis. Catalyzes the transfer of 3-deoxy-D-manno-octulosonate (Kdo) residue(s) from CMP-Kdo to lipid IV(A), the tetraacyldisaccharide-1,4'-bisphosphate precursor of lipid A.</text>
</comment>
<dbReference type="EMBL" id="UXAW01000071">
    <property type="protein sequence ID" value="VDC29211.1"/>
    <property type="molecule type" value="Genomic_DNA"/>
</dbReference>
<dbReference type="EC" id="2.4.99.12" evidence="3 10"/>
<dbReference type="PANTHER" id="PTHR42755:SF1">
    <property type="entry name" value="3-DEOXY-D-MANNO-OCTULOSONIC ACID TRANSFERASE, MITOCHONDRIAL-RELATED"/>
    <property type="match status" value="1"/>
</dbReference>
<comment type="catalytic activity">
    <reaction evidence="7 10">
        <text>lipid IVA (E. coli) + CMP-3-deoxy-beta-D-manno-octulosonate = alpha-Kdo-(2-&gt;6)-lipid IVA (E. coli) + CMP + H(+)</text>
        <dbReference type="Rhea" id="RHEA:28066"/>
        <dbReference type="ChEBI" id="CHEBI:15378"/>
        <dbReference type="ChEBI" id="CHEBI:58603"/>
        <dbReference type="ChEBI" id="CHEBI:60364"/>
        <dbReference type="ChEBI" id="CHEBI:60377"/>
        <dbReference type="ChEBI" id="CHEBI:85987"/>
        <dbReference type="EC" id="2.4.99.12"/>
    </reaction>
</comment>
<feature type="site" description="Transition state stabilizer" evidence="9">
    <location>
        <position position="213"/>
    </location>
</feature>
<dbReference type="GO" id="GO:0005886">
    <property type="term" value="C:plasma membrane"/>
    <property type="evidence" value="ECO:0007669"/>
    <property type="project" value="UniProtKB-SubCell"/>
</dbReference>
<dbReference type="Pfam" id="PF04413">
    <property type="entry name" value="Glycos_transf_N"/>
    <property type="match status" value="1"/>
</dbReference>
<feature type="domain" description="3-deoxy-D-manno-octulosonic-acid transferase N-terminal" evidence="11">
    <location>
        <begin position="41"/>
        <end position="213"/>
    </location>
</feature>
<dbReference type="Gene3D" id="3.40.50.11720">
    <property type="entry name" value="3-Deoxy-D-manno-octulosonic-acid transferase, N-terminal domain"/>
    <property type="match status" value="1"/>
</dbReference>
<keyword evidence="10" id="KW-0448">Lipopolysaccharide biosynthesis</keyword>
<feature type="site" description="Transition state stabilizer" evidence="9">
    <location>
        <position position="137"/>
    </location>
</feature>
<evidence type="ECO:0000259" key="11">
    <source>
        <dbReference type="Pfam" id="PF04413"/>
    </source>
</evidence>
<evidence type="ECO:0000256" key="1">
    <source>
        <dbReference type="ARBA" id="ARBA00003394"/>
    </source>
</evidence>
<evidence type="ECO:0000256" key="6">
    <source>
        <dbReference type="ARBA" id="ARBA00031445"/>
    </source>
</evidence>
<dbReference type="InterPro" id="IPR039901">
    <property type="entry name" value="Kdotransferase"/>
</dbReference>
<organism evidence="12 13">
    <name type="scientific">Pseudogemmobacter humi</name>
    <dbReference type="NCBI Taxonomy" id="2483812"/>
    <lineage>
        <taxon>Bacteria</taxon>
        <taxon>Pseudomonadati</taxon>
        <taxon>Pseudomonadota</taxon>
        <taxon>Alphaproteobacteria</taxon>
        <taxon>Rhodobacterales</taxon>
        <taxon>Paracoccaceae</taxon>
        <taxon>Pseudogemmobacter</taxon>
    </lineage>
</organism>
<evidence type="ECO:0000256" key="2">
    <source>
        <dbReference type="ARBA" id="ARBA00004713"/>
    </source>
</evidence>
<comment type="similarity">
    <text evidence="10">Belongs to the glycosyltransferase group 1 family.</text>
</comment>